<keyword evidence="5 7" id="KW-0456">Lyase</keyword>
<evidence type="ECO:0000256" key="4">
    <source>
        <dbReference type="ARBA" id="ARBA00023136"/>
    </source>
</evidence>
<comment type="similarity">
    <text evidence="7">Belongs to the transglycosylase MltG family.</text>
</comment>
<dbReference type="GO" id="GO:0005886">
    <property type="term" value="C:plasma membrane"/>
    <property type="evidence" value="ECO:0007669"/>
    <property type="project" value="UniProtKB-SubCell"/>
</dbReference>
<comment type="catalytic activity">
    <reaction evidence="7">
        <text>a peptidoglycan chain = a peptidoglycan chain with N-acetyl-1,6-anhydromuramyl-[peptide] at the reducing end + a peptidoglycan chain with N-acetylglucosamine at the non-reducing end.</text>
        <dbReference type="EC" id="4.2.2.29"/>
    </reaction>
</comment>
<keyword evidence="6 7" id="KW-0961">Cell wall biogenesis/degradation</keyword>
<keyword evidence="2 7" id="KW-0812">Transmembrane</keyword>
<evidence type="ECO:0000256" key="7">
    <source>
        <dbReference type="HAMAP-Rule" id="MF_02065"/>
    </source>
</evidence>
<dbReference type="EC" id="4.2.2.29" evidence="7"/>
<dbReference type="PANTHER" id="PTHR30518:SF2">
    <property type="entry name" value="ENDOLYTIC MUREIN TRANSGLYCOSYLASE"/>
    <property type="match status" value="1"/>
</dbReference>
<dbReference type="EMBL" id="LCCW01000011">
    <property type="protein sequence ID" value="KKS42563.1"/>
    <property type="molecule type" value="Genomic_DNA"/>
</dbReference>
<comment type="subcellular location">
    <subcellularLocation>
        <location evidence="7">Cell membrane</location>
        <topology evidence="7">Single-pass membrane protein</topology>
    </subcellularLocation>
</comment>
<feature type="site" description="Important for catalytic activity" evidence="7">
    <location>
        <position position="223"/>
    </location>
</feature>
<dbReference type="InterPro" id="IPR003770">
    <property type="entry name" value="MLTG-like"/>
</dbReference>
<feature type="transmembrane region" description="Helical" evidence="7">
    <location>
        <begin position="5"/>
        <end position="25"/>
    </location>
</feature>
<protein>
    <recommendedName>
        <fullName evidence="7">Endolytic murein transglycosylase</fullName>
        <ecNumber evidence="7">4.2.2.29</ecNumber>
    </recommendedName>
    <alternativeName>
        <fullName evidence="7">Peptidoglycan lytic transglycosylase</fullName>
    </alternativeName>
    <alternativeName>
        <fullName evidence="7">Peptidoglycan polymerization terminase</fullName>
    </alternativeName>
</protein>
<evidence type="ECO:0000256" key="2">
    <source>
        <dbReference type="ARBA" id="ARBA00022692"/>
    </source>
</evidence>
<comment type="caution">
    <text evidence="8">The sequence shown here is derived from an EMBL/GenBank/DDBJ whole genome shotgun (WGS) entry which is preliminary data.</text>
</comment>
<dbReference type="GO" id="GO:0009252">
    <property type="term" value="P:peptidoglycan biosynthetic process"/>
    <property type="evidence" value="ECO:0007669"/>
    <property type="project" value="UniProtKB-UniRule"/>
</dbReference>
<dbReference type="NCBIfam" id="TIGR00247">
    <property type="entry name" value="endolytic transglycosylase MltG"/>
    <property type="match status" value="1"/>
</dbReference>
<gene>
    <name evidence="7" type="primary">mltG</name>
    <name evidence="8" type="ORF">UV02_C0011G0011</name>
</gene>
<keyword evidence="3 7" id="KW-1133">Transmembrane helix</keyword>
<dbReference type="Pfam" id="PF02618">
    <property type="entry name" value="YceG"/>
    <property type="match status" value="1"/>
</dbReference>
<dbReference type="Gene3D" id="3.30.1490.480">
    <property type="entry name" value="Endolytic murein transglycosylase"/>
    <property type="match status" value="1"/>
</dbReference>
<dbReference type="PATRIC" id="fig|1618677.3.peg.216"/>
<evidence type="ECO:0000256" key="6">
    <source>
        <dbReference type="ARBA" id="ARBA00023316"/>
    </source>
</evidence>
<dbReference type="GO" id="GO:0071555">
    <property type="term" value="P:cell wall organization"/>
    <property type="evidence" value="ECO:0007669"/>
    <property type="project" value="UniProtKB-KW"/>
</dbReference>
<comment type="function">
    <text evidence="7">Functions as a peptidoglycan terminase that cleaves nascent peptidoglycan strands endolytically to terminate their elongation.</text>
</comment>
<dbReference type="HAMAP" id="MF_02065">
    <property type="entry name" value="MltG"/>
    <property type="match status" value="1"/>
</dbReference>
<proteinExistence type="inferred from homology"/>
<sequence length="341" mass="38539">MKKIIFYLFILVVTAGFLASGWFVFEILNPVKITDDSAFTIKPGEGINQISYHLKQRGIIKSSFVFETYAYLKDIESQFREGEYLLPSVINIKRLVDLLTVGESTKNLTLLIKEGYTIKDIDAALTGKGNFSAGSFEMAISKLNQNFLAAYDFLSDKPAQVSLEGYLYPDTYYFFSYSTPEDVIRKILANFNDKLTDELKTEIKNQGKTIFDIITMASMVEREARVDPQNPGADAKIIAGIFWKRLEAGMPLQADSTIEYLVGREPTPDDLKKDSPFNTYLYPGLPPQPICNPSLAAIKAAIYSQESDYWFFITEQNSAGTVHYAKDFAEHQKNIAEYLKK</sequence>
<name>A0A0G1BYR2_9BACT</name>
<dbReference type="GO" id="GO:0008932">
    <property type="term" value="F:lytic endotransglycosylase activity"/>
    <property type="evidence" value="ECO:0007669"/>
    <property type="project" value="UniProtKB-UniRule"/>
</dbReference>
<evidence type="ECO:0000256" key="3">
    <source>
        <dbReference type="ARBA" id="ARBA00022989"/>
    </source>
</evidence>
<accession>A0A0G1BYR2</accession>
<keyword evidence="4 7" id="KW-0472">Membrane</keyword>
<evidence type="ECO:0000313" key="8">
    <source>
        <dbReference type="EMBL" id="KKS42563.1"/>
    </source>
</evidence>
<dbReference type="AlphaFoldDB" id="A0A0G1BYR2"/>
<reference evidence="8 9" key="1">
    <citation type="journal article" date="2015" name="Nature">
        <title>rRNA introns, odd ribosomes, and small enigmatic genomes across a large radiation of phyla.</title>
        <authorList>
            <person name="Brown C.T."/>
            <person name="Hug L.A."/>
            <person name="Thomas B.C."/>
            <person name="Sharon I."/>
            <person name="Castelle C.J."/>
            <person name="Singh A."/>
            <person name="Wilkins M.J."/>
            <person name="Williams K.H."/>
            <person name="Banfield J.F."/>
        </authorList>
    </citation>
    <scope>NUCLEOTIDE SEQUENCE [LARGE SCALE GENOMIC DNA]</scope>
</reference>
<evidence type="ECO:0000256" key="5">
    <source>
        <dbReference type="ARBA" id="ARBA00023239"/>
    </source>
</evidence>
<keyword evidence="1 7" id="KW-1003">Cell membrane</keyword>
<evidence type="ECO:0000313" key="9">
    <source>
        <dbReference type="Proteomes" id="UP000034516"/>
    </source>
</evidence>
<organism evidence="8 9">
    <name type="scientific">Candidatus Kuenenbacteria bacterium GW2011_GWA2_42_15</name>
    <dbReference type="NCBI Taxonomy" id="1618677"/>
    <lineage>
        <taxon>Bacteria</taxon>
        <taxon>Candidatus Kueneniibacteriota</taxon>
    </lineage>
</organism>
<dbReference type="PANTHER" id="PTHR30518">
    <property type="entry name" value="ENDOLYTIC MUREIN TRANSGLYCOSYLASE"/>
    <property type="match status" value="1"/>
</dbReference>
<evidence type="ECO:0000256" key="1">
    <source>
        <dbReference type="ARBA" id="ARBA00022475"/>
    </source>
</evidence>
<dbReference type="Proteomes" id="UP000034516">
    <property type="component" value="Unassembled WGS sequence"/>
</dbReference>